<proteinExistence type="predicted"/>
<evidence type="ECO:0000313" key="1">
    <source>
        <dbReference type="EMBL" id="KAJ7372427.1"/>
    </source>
</evidence>
<dbReference type="Proteomes" id="UP001163046">
    <property type="component" value="Unassembled WGS sequence"/>
</dbReference>
<dbReference type="AlphaFoldDB" id="A0A9W9YZR2"/>
<evidence type="ECO:0000313" key="2">
    <source>
        <dbReference type="Proteomes" id="UP001163046"/>
    </source>
</evidence>
<accession>A0A9W9YZR2</accession>
<reference evidence="1" key="1">
    <citation type="submission" date="2023-01" db="EMBL/GenBank/DDBJ databases">
        <title>Genome assembly of the deep-sea coral Lophelia pertusa.</title>
        <authorList>
            <person name="Herrera S."/>
            <person name="Cordes E."/>
        </authorList>
    </citation>
    <scope>NUCLEOTIDE SEQUENCE</scope>
    <source>
        <strain evidence="1">USNM1676648</strain>
        <tissue evidence="1">Polyp</tissue>
    </source>
</reference>
<protein>
    <submittedName>
        <fullName evidence="1">Uncharacterized protein</fullName>
    </submittedName>
</protein>
<keyword evidence="2" id="KW-1185">Reference proteome</keyword>
<dbReference type="EMBL" id="MU826836">
    <property type="protein sequence ID" value="KAJ7372427.1"/>
    <property type="molecule type" value="Genomic_DNA"/>
</dbReference>
<name>A0A9W9YZR2_9CNID</name>
<sequence length="66" mass="7587">MAWVFVTSKKNAKQAKKCFEEKGQYDKERKITKCSEDEVMIPIKQALAEQIKCEQTGTEKSFVVSL</sequence>
<comment type="caution">
    <text evidence="1">The sequence shown here is derived from an EMBL/GenBank/DDBJ whole genome shotgun (WGS) entry which is preliminary data.</text>
</comment>
<gene>
    <name evidence="1" type="ORF">OS493_018930</name>
</gene>
<organism evidence="1 2">
    <name type="scientific">Desmophyllum pertusum</name>
    <dbReference type="NCBI Taxonomy" id="174260"/>
    <lineage>
        <taxon>Eukaryota</taxon>
        <taxon>Metazoa</taxon>
        <taxon>Cnidaria</taxon>
        <taxon>Anthozoa</taxon>
        <taxon>Hexacorallia</taxon>
        <taxon>Scleractinia</taxon>
        <taxon>Caryophylliina</taxon>
        <taxon>Caryophylliidae</taxon>
        <taxon>Desmophyllum</taxon>
    </lineage>
</organism>